<dbReference type="Gene3D" id="1.10.274.30">
    <property type="entry name" value="MRG domain"/>
    <property type="match status" value="1"/>
</dbReference>
<dbReference type="PIRSF" id="PIRSF038133">
    <property type="entry name" value="HAT_Nua4_EAF3/MRG15"/>
    <property type="match status" value="1"/>
</dbReference>
<dbReference type="GO" id="GO:1990841">
    <property type="term" value="F:promoter-specific chromatin binding"/>
    <property type="evidence" value="ECO:0007669"/>
    <property type="project" value="UniProtKB-ARBA"/>
</dbReference>
<dbReference type="InterPro" id="IPR038217">
    <property type="entry name" value="MRG_C_sf"/>
</dbReference>
<keyword evidence="7" id="KW-0472">Membrane</keyword>
<keyword evidence="2" id="KW-0156">Chromatin regulator</keyword>
<feature type="transmembrane region" description="Helical" evidence="7">
    <location>
        <begin position="106"/>
        <end position="129"/>
    </location>
</feature>
<dbReference type="GO" id="GO:0048586">
    <property type="term" value="P:regulation of long-day photoperiodism, flowering"/>
    <property type="evidence" value="ECO:0007669"/>
    <property type="project" value="UniProtKB-ARBA"/>
</dbReference>
<dbReference type="GO" id="GO:0005634">
    <property type="term" value="C:nucleus"/>
    <property type="evidence" value="ECO:0007669"/>
    <property type="project" value="UniProtKB-SubCell"/>
</dbReference>
<dbReference type="InterPro" id="IPR016197">
    <property type="entry name" value="Chromo-like_dom_sf"/>
</dbReference>
<dbReference type="EMBL" id="OY731400">
    <property type="protein sequence ID" value="CAJ1942909.1"/>
    <property type="molecule type" value="Genomic_DNA"/>
</dbReference>
<evidence type="ECO:0000256" key="2">
    <source>
        <dbReference type="ARBA" id="ARBA00022853"/>
    </source>
</evidence>
<reference evidence="9" key="1">
    <citation type="submission" date="2023-10" db="EMBL/GenBank/DDBJ databases">
        <authorList>
            <person name="Domelevo Entfellner J.-B."/>
        </authorList>
    </citation>
    <scope>NUCLEOTIDE SEQUENCE</scope>
</reference>
<feature type="domain" description="MRG" evidence="8">
    <location>
        <begin position="208"/>
        <end position="366"/>
    </location>
</feature>
<proteinExistence type="predicted"/>
<keyword evidence="7" id="KW-0812">Transmembrane</keyword>
<sequence>MGNSSKDDSATSPDASAGDVQPSNAGVYSEGEKVLAYHGPRIYEAKAPFTSFPPFFLIFLSFLDFPIPLVIPVWNFIITVSETNGTLAVANCTVQKTEIRKSEWKYFVHYLVMILGYAIEFGCFIYYFAGLDWDEWVGEDRLMKHTEENVMKQLALDKKQNADKNVKAGRSTQAKGKTSTDAKMDKEDAKTNASKGKKRKHDVGVEKGSGTVEKLVKIQIPATLKKQLVDDWDSVTQQDKLVKLPRSPTVDEILTKYLEYKSKKDGMAPDSVGEILKGIRCYFDKALPMMLLYKKERKQYNDVIVDNISPSTIYGAEHLLRLFVKLPELLAYVTIEEDTLNRLQQKLLDFLKFLQKNQSTFFLSAYDGTKVSEGKGKGKDE</sequence>
<keyword evidence="4" id="KW-0804">Transcription</keyword>
<evidence type="ECO:0000256" key="1">
    <source>
        <dbReference type="ARBA" id="ARBA00004123"/>
    </source>
</evidence>
<evidence type="ECO:0000256" key="5">
    <source>
        <dbReference type="ARBA" id="ARBA00023242"/>
    </source>
</evidence>
<evidence type="ECO:0000256" key="4">
    <source>
        <dbReference type="ARBA" id="ARBA00023163"/>
    </source>
</evidence>
<dbReference type="GO" id="GO:0006325">
    <property type="term" value="P:chromatin organization"/>
    <property type="evidence" value="ECO:0007669"/>
    <property type="project" value="UniProtKB-KW"/>
</dbReference>
<evidence type="ECO:0000313" key="10">
    <source>
        <dbReference type="Proteomes" id="UP001189624"/>
    </source>
</evidence>
<dbReference type="GO" id="GO:0006355">
    <property type="term" value="P:regulation of DNA-templated transcription"/>
    <property type="evidence" value="ECO:0007669"/>
    <property type="project" value="InterPro"/>
</dbReference>
<keyword evidence="10" id="KW-1185">Reference proteome</keyword>
<protein>
    <recommendedName>
        <fullName evidence="8">MRG domain-containing protein</fullName>
    </recommendedName>
</protein>
<dbReference type="PROSITE" id="PS51640">
    <property type="entry name" value="MRG"/>
    <property type="match status" value="1"/>
</dbReference>
<dbReference type="AlphaFoldDB" id="A0AA86SL52"/>
<dbReference type="PANTHER" id="PTHR10880">
    <property type="entry name" value="MORTALITY FACTOR 4-LIKE PROTEIN"/>
    <property type="match status" value="1"/>
</dbReference>
<feature type="transmembrane region" description="Helical" evidence="7">
    <location>
        <begin position="55"/>
        <end position="77"/>
    </location>
</feature>
<evidence type="ECO:0000259" key="8">
    <source>
        <dbReference type="Pfam" id="PF05712"/>
    </source>
</evidence>
<evidence type="ECO:0000256" key="3">
    <source>
        <dbReference type="ARBA" id="ARBA00023015"/>
    </source>
</evidence>
<keyword evidence="5" id="KW-0539">Nucleus</keyword>
<evidence type="ECO:0000256" key="6">
    <source>
        <dbReference type="SAM" id="MobiDB-lite"/>
    </source>
</evidence>
<dbReference type="SUPFAM" id="SSF54160">
    <property type="entry name" value="Chromo domain-like"/>
    <property type="match status" value="1"/>
</dbReference>
<gene>
    <name evidence="9" type="ORF">AYBTSS11_LOCUS11081</name>
</gene>
<feature type="region of interest" description="Disordered" evidence="6">
    <location>
        <begin position="1"/>
        <end position="25"/>
    </location>
</feature>
<dbReference type="FunFam" id="1.10.274.30:FF:000005">
    <property type="entry name" value="Chromatin modification-related protein EAF3"/>
    <property type="match status" value="1"/>
</dbReference>
<dbReference type="PANTHER" id="PTHR10880:SF15">
    <property type="entry name" value="MSL COMPLEX SUBUNIT 3"/>
    <property type="match status" value="1"/>
</dbReference>
<dbReference type="GO" id="GO:0000123">
    <property type="term" value="C:histone acetyltransferase complex"/>
    <property type="evidence" value="ECO:0007669"/>
    <property type="project" value="TreeGrafter"/>
</dbReference>
<evidence type="ECO:0000256" key="7">
    <source>
        <dbReference type="SAM" id="Phobius"/>
    </source>
</evidence>
<accession>A0AA86SL52</accession>
<keyword evidence="7" id="KW-1133">Transmembrane helix</keyword>
<evidence type="ECO:0000313" key="9">
    <source>
        <dbReference type="EMBL" id="CAJ1942909.1"/>
    </source>
</evidence>
<feature type="region of interest" description="Disordered" evidence="6">
    <location>
        <begin position="161"/>
        <end position="204"/>
    </location>
</feature>
<feature type="compositionally biased region" description="Basic and acidic residues" evidence="6">
    <location>
        <begin position="178"/>
        <end position="190"/>
    </location>
</feature>
<organism evidence="9 10">
    <name type="scientific">Sphenostylis stenocarpa</name>
    <dbReference type="NCBI Taxonomy" id="92480"/>
    <lineage>
        <taxon>Eukaryota</taxon>
        <taxon>Viridiplantae</taxon>
        <taxon>Streptophyta</taxon>
        <taxon>Embryophyta</taxon>
        <taxon>Tracheophyta</taxon>
        <taxon>Spermatophyta</taxon>
        <taxon>Magnoliopsida</taxon>
        <taxon>eudicotyledons</taxon>
        <taxon>Gunneridae</taxon>
        <taxon>Pentapetalae</taxon>
        <taxon>rosids</taxon>
        <taxon>fabids</taxon>
        <taxon>Fabales</taxon>
        <taxon>Fabaceae</taxon>
        <taxon>Papilionoideae</taxon>
        <taxon>50 kb inversion clade</taxon>
        <taxon>NPAAA clade</taxon>
        <taxon>indigoferoid/millettioid clade</taxon>
        <taxon>Phaseoleae</taxon>
        <taxon>Sphenostylis</taxon>
    </lineage>
</organism>
<dbReference type="Gene3D" id="2.30.30.140">
    <property type="match status" value="1"/>
</dbReference>
<dbReference type="Gramene" id="rna-AYBTSS11_LOCUS11081">
    <property type="protein sequence ID" value="CAJ1942909.1"/>
    <property type="gene ID" value="gene-AYBTSS11_LOCUS11081"/>
</dbReference>
<comment type="subcellular location">
    <subcellularLocation>
        <location evidence="1">Nucleus</location>
    </subcellularLocation>
</comment>
<dbReference type="Pfam" id="PF05712">
    <property type="entry name" value="MRG"/>
    <property type="match status" value="1"/>
</dbReference>
<dbReference type="InterPro" id="IPR026541">
    <property type="entry name" value="MRG_dom"/>
</dbReference>
<keyword evidence="3" id="KW-0805">Transcription regulation</keyword>
<dbReference type="Proteomes" id="UP001189624">
    <property type="component" value="Chromosome 3"/>
</dbReference>
<name>A0AA86SL52_9FABA</name>
<dbReference type="InterPro" id="IPR008676">
    <property type="entry name" value="MRG"/>
</dbReference>